<organism evidence="2 3">
    <name type="scientific">Streptomyces prasinopilosus</name>
    <dbReference type="NCBI Taxonomy" id="67344"/>
    <lineage>
        <taxon>Bacteria</taxon>
        <taxon>Bacillati</taxon>
        <taxon>Actinomycetota</taxon>
        <taxon>Actinomycetes</taxon>
        <taxon>Kitasatosporales</taxon>
        <taxon>Streptomycetaceae</taxon>
        <taxon>Streptomyces</taxon>
    </lineage>
</organism>
<evidence type="ECO:0000259" key="1">
    <source>
        <dbReference type="Pfam" id="PF12770"/>
    </source>
</evidence>
<name>A0A1G6LB89_9ACTN</name>
<proteinExistence type="predicted"/>
<keyword evidence="3" id="KW-1185">Reference proteome</keyword>
<dbReference type="Proteomes" id="UP000182100">
    <property type="component" value="Unassembled WGS sequence"/>
</dbReference>
<evidence type="ECO:0000313" key="3">
    <source>
        <dbReference type="Proteomes" id="UP000182100"/>
    </source>
</evidence>
<protein>
    <submittedName>
        <fullName evidence="2">CHAT domain-containing protein</fullName>
    </submittedName>
</protein>
<dbReference type="STRING" id="67344.SAMN05216505_10216"/>
<dbReference type="InterPro" id="IPR024983">
    <property type="entry name" value="CHAT_dom"/>
</dbReference>
<dbReference type="EMBL" id="FMZK01000002">
    <property type="protein sequence ID" value="SDC39876.1"/>
    <property type="molecule type" value="Genomic_DNA"/>
</dbReference>
<accession>A0A1G6LB89</accession>
<gene>
    <name evidence="2" type="ORF">SAMN05216505_10216</name>
</gene>
<dbReference type="Pfam" id="PF12770">
    <property type="entry name" value="CHAT"/>
    <property type="match status" value="1"/>
</dbReference>
<feature type="domain" description="CHAT" evidence="1">
    <location>
        <begin position="63"/>
        <end position="268"/>
    </location>
</feature>
<reference evidence="3" key="1">
    <citation type="submission" date="2016-10" db="EMBL/GenBank/DDBJ databases">
        <authorList>
            <person name="Varghese N."/>
            <person name="Submissions S."/>
        </authorList>
    </citation>
    <scope>NUCLEOTIDE SEQUENCE [LARGE SCALE GENOMIC DNA]</scope>
    <source>
        <strain evidence="3">CGMCC 4.3504</strain>
    </source>
</reference>
<evidence type="ECO:0000313" key="2">
    <source>
        <dbReference type="EMBL" id="SDC39876.1"/>
    </source>
</evidence>
<dbReference type="AlphaFoldDB" id="A0A1G6LB89"/>
<sequence length="270" mass="28401">MSAGPADYACTALRAGGVQRPAAISASSRAWKCACAAVVEVLVVAHGGGHLPGLERIGGPLCEAHVIAGLHDSVEVVTQQEATPARALFMMPMARIVHVAAHGLTHPNRWAAGLALHGGSLGEATLTSSGILAEGVFSSVDLVVLNACRTGTHQGTGRTVQTLRSIESAFLARGAKAVISTLWDITDLQGVVFSAVLHAHLGVGADSHTAYTETIRYLRGHRWRASSERGPVFAAESAIDTILPDWRSHLDRQVTENPLFWAAFKITGVV</sequence>